<feature type="region of interest" description="Disordered" evidence="1">
    <location>
        <begin position="205"/>
        <end position="406"/>
    </location>
</feature>
<evidence type="ECO:0000256" key="1">
    <source>
        <dbReference type="SAM" id="MobiDB-lite"/>
    </source>
</evidence>
<feature type="compositionally biased region" description="Polar residues" evidence="1">
    <location>
        <begin position="205"/>
        <end position="216"/>
    </location>
</feature>
<keyword evidence="3" id="KW-1185">Reference proteome</keyword>
<dbReference type="AlphaFoldDB" id="A0AAV4J173"/>
<feature type="compositionally biased region" description="Low complexity" evidence="1">
    <location>
        <begin position="340"/>
        <end position="352"/>
    </location>
</feature>
<organism evidence="2 3">
    <name type="scientific">Elysia marginata</name>
    <dbReference type="NCBI Taxonomy" id="1093978"/>
    <lineage>
        <taxon>Eukaryota</taxon>
        <taxon>Metazoa</taxon>
        <taxon>Spiralia</taxon>
        <taxon>Lophotrochozoa</taxon>
        <taxon>Mollusca</taxon>
        <taxon>Gastropoda</taxon>
        <taxon>Heterobranchia</taxon>
        <taxon>Euthyneura</taxon>
        <taxon>Panpulmonata</taxon>
        <taxon>Sacoglossa</taxon>
        <taxon>Placobranchoidea</taxon>
        <taxon>Plakobranchidae</taxon>
        <taxon>Elysia</taxon>
    </lineage>
</organism>
<feature type="region of interest" description="Disordered" evidence="1">
    <location>
        <begin position="614"/>
        <end position="640"/>
    </location>
</feature>
<reference evidence="2 3" key="1">
    <citation type="journal article" date="2021" name="Elife">
        <title>Chloroplast acquisition without the gene transfer in kleptoplastic sea slugs, Plakobranchus ocellatus.</title>
        <authorList>
            <person name="Maeda T."/>
            <person name="Takahashi S."/>
            <person name="Yoshida T."/>
            <person name="Shimamura S."/>
            <person name="Takaki Y."/>
            <person name="Nagai Y."/>
            <person name="Toyoda A."/>
            <person name="Suzuki Y."/>
            <person name="Arimoto A."/>
            <person name="Ishii H."/>
            <person name="Satoh N."/>
            <person name="Nishiyama T."/>
            <person name="Hasebe M."/>
            <person name="Maruyama T."/>
            <person name="Minagawa J."/>
            <person name="Obokata J."/>
            <person name="Shigenobu S."/>
        </authorList>
    </citation>
    <scope>NUCLEOTIDE SEQUENCE [LARGE SCALE GENOMIC DNA]</scope>
</reference>
<accession>A0AAV4J173</accession>
<feature type="compositionally biased region" description="Basic and acidic residues" evidence="1">
    <location>
        <begin position="353"/>
        <end position="381"/>
    </location>
</feature>
<evidence type="ECO:0000313" key="2">
    <source>
        <dbReference type="EMBL" id="GFS15041.1"/>
    </source>
</evidence>
<name>A0AAV4J173_9GAST</name>
<protein>
    <submittedName>
        <fullName evidence="2">Sex determining protein</fullName>
    </submittedName>
</protein>
<feature type="compositionally biased region" description="Polar residues" evidence="1">
    <location>
        <begin position="302"/>
        <end position="319"/>
    </location>
</feature>
<comment type="caution">
    <text evidence="2">The sequence shown here is derived from an EMBL/GenBank/DDBJ whole genome shotgun (WGS) entry which is preliminary data.</text>
</comment>
<gene>
    <name evidence="2" type="ORF">ElyMa_001439600</name>
</gene>
<dbReference type="Proteomes" id="UP000762676">
    <property type="component" value="Unassembled WGS sequence"/>
</dbReference>
<dbReference type="EMBL" id="BMAT01002824">
    <property type="protein sequence ID" value="GFS15041.1"/>
    <property type="molecule type" value="Genomic_DNA"/>
</dbReference>
<feature type="compositionally biased region" description="Polar residues" evidence="1">
    <location>
        <begin position="260"/>
        <end position="288"/>
    </location>
</feature>
<feature type="compositionally biased region" description="Basic and acidic residues" evidence="1">
    <location>
        <begin position="291"/>
        <end position="301"/>
    </location>
</feature>
<sequence length="737" mass="79100">MANAASFIPMVQNGLYVTLLMGALVVVSARGLSSHREHPDPASFPTVRTLLGSNVTGQPTIILSNKIRFEFTLDLLEEFLKCLCDAKSKECKIRAPTASVNESKTHHNVDKVTSKLQKPPFDPDNKVDLEIAGYKCRYFMGLQLGQAGCSVDLANSKSRASTEWSPHAQDACSFRCLSMRWDQILVNNNHRAVYENFGIGPSSDTQQFCVQPSQRVGSKVLDPGSARSGDSESGGEAIGGNARGPKSVTSKDDTGKSDLRTGNSSKNTSSEAENSKNVTIQSVDGGTISSTKDDSSKDDKVTINSTKGNSSKVDSTISSAKDDSGKVGGSETNSTEGDSSKTGGTKSGSSKVDSSKDTDGKGDKNNVDGKKSKVSKDDSRRGGRVLQPDSTTPKIKRTIAVDGDDISKDAEQDFTTQPMPGSNGQQEAVQTGSIEENNNATLFLVLVIGFGVSVFVNVVGSVALWCTRRPDDSDSRPLIREGEARSVHNAIYLGHENETGFGIDRISVSDIGISRGQHDSSPNFGAPAISFVNNGFLNLIGESRNDVGNQNANSRPPAVGVTRTNGLAYSSRNSDANPVAESGEQVRFFAEANDELLYDTPRKNDYAIPVKRLEQTGTSQSYRPRLNTPPGEAAQSSGNGLARIVTNQTSNLERSGNEYVDEGDLWGFRGAQAAADDTGVIPTFDDEETQRKEQGSEMQIEFITNARPNDSTTFIADEDGVYRMPLSHETDNVYSEI</sequence>
<feature type="compositionally biased region" description="Basic and acidic residues" evidence="1">
    <location>
        <begin position="249"/>
        <end position="259"/>
    </location>
</feature>
<proteinExistence type="predicted"/>
<evidence type="ECO:0000313" key="3">
    <source>
        <dbReference type="Proteomes" id="UP000762676"/>
    </source>
</evidence>